<dbReference type="InterPro" id="IPR000640">
    <property type="entry name" value="EFG_V-like"/>
</dbReference>
<evidence type="ECO:0000313" key="9">
    <source>
        <dbReference type="Proteomes" id="UP001491552"/>
    </source>
</evidence>
<reference evidence="8 9" key="1">
    <citation type="submission" date="2024-03" db="EMBL/GenBank/DDBJ databases">
        <title>Human intestinal bacterial collection.</title>
        <authorList>
            <person name="Pauvert C."/>
            <person name="Hitch T.C.A."/>
            <person name="Clavel T."/>
        </authorList>
    </citation>
    <scope>NUCLEOTIDE SEQUENCE [LARGE SCALE GENOMIC DNA]</scope>
    <source>
        <strain evidence="8 9">CLA-AA-H192</strain>
    </source>
</reference>
<dbReference type="Gene3D" id="2.40.30.10">
    <property type="entry name" value="Translation factors"/>
    <property type="match status" value="1"/>
</dbReference>
<dbReference type="PANTHER" id="PTHR43261">
    <property type="entry name" value="TRANSLATION ELONGATION FACTOR G-RELATED"/>
    <property type="match status" value="1"/>
</dbReference>
<evidence type="ECO:0000256" key="2">
    <source>
        <dbReference type="ARBA" id="ARBA00022741"/>
    </source>
</evidence>
<dbReference type="SMART" id="SM00889">
    <property type="entry name" value="EFG_IV"/>
    <property type="match status" value="1"/>
</dbReference>
<dbReference type="InterPro" id="IPR000795">
    <property type="entry name" value="T_Tr_GTP-bd_dom"/>
</dbReference>
<sequence length="877" mass="96255">MEAQKGGKRRLVLGIFAQVDAGKTTLSEALLYKTGALRTLGRVDRGDAHLDTHELERARGITIFSKQARFETERLAVTLLDTPGHADFAPEAERVMPVIDCALLLVSGTDGVQGHTLTLWRLLQHYGVPVVLFFNKMDLPGADRAALLADARTALSDRCAALDDAESVALSSEALLEHFLNTGALDDALAADAVAKRELFPCLFGSARQLDGIDELLRALECLAPVPVYPAELSARVYQIAHDLQGNRLTFLKVTGGTLAVRSAVRCHRPDGEPLEAKVTQLRLYSGAEFEAVQQVPAGDVCAALGLSGLLAGDTLGDAAPDRGAALEPVMSYCIRLPADLDPQLALPKLRLLEEEEPQLRMVWDARLREIRVQLMGAVQLEILQSLIRMRFGWDVTFDTGRISYRETIAAPVEGVGHFEPLRHYAEVHLILAPLPQGSGLVFDTVCSEDVLDRNWQRLILTHLQEKQHLGVLTGSPVTDLRITLAAGRAHLKHTEGGDFRQATYRAVRQGLMKAESILLEPYYAFRLTVPPEQIGRAISDIRAKSGSFDPPVETPGGTLLQGRAPVSELRDYARDVAAYTRGRGRLSCEVAGYFPCHNTEAVVAALAYDPAADLENTPDSVFCSHGAGITIPWDQVEENMHLESVLRPKPAAAPAAAPRVRTQNLDLDEKELQRIIEREFGPQKTPLYRPPAAKAEAAVTLPPRRKEYLIVDGYNMIFAWDGLREQAGYDLSGARERLLDLLSNYCGFHPCELIVVFDSYRVRGGTGSRSSHNNLRVVYTQEDESADLYIETLVGKIGKNYAVRVATSDALIQLSALRSGVLRVSAAELERELERTNGEIAAVLRRLREEARHAAGQESPLRALDPKSNPDKEEPI</sequence>
<dbReference type="InterPro" id="IPR035647">
    <property type="entry name" value="EFG_III/V"/>
</dbReference>
<accession>A0ABV1G454</accession>
<evidence type="ECO:0000256" key="5">
    <source>
        <dbReference type="ARBA" id="ARBA00023251"/>
    </source>
</evidence>
<comment type="caution">
    <text evidence="8">The sequence shown here is derived from an EMBL/GenBank/DDBJ whole genome shotgun (WGS) entry which is preliminary data.</text>
</comment>
<dbReference type="InterPro" id="IPR020568">
    <property type="entry name" value="Ribosomal_Su5_D2-typ_SF"/>
</dbReference>
<dbReference type="PROSITE" id="PS00301">
    <property type="entry name" value="G_TR_1"/>
    <property type="match status" value="1"/>
</dbReference>
<keyword evidence="9" id="KW-1185">Reference proteome</keyword>
<organism evidence="8 9">
    <name type="scientific">Faecousia intestinalis</name>
    <dbReference type="NCBI Taxonomy" id="3133167"/>
    <lineage>
        <taxon>Bacteria</taxon>
        <taxon>Bacillati</taxon>
        <taxon>Bacillota</taxon>
        <taxon>Clostridia</taxon>
        <taxon>Eubacteriales</taxon>
        <taxon>Oscillospiraceae</taxon>
        <taxon>Faecousia</taxon>
    </lineage>
</organism>
<evidence type="ECO:0000259" key="7">
    <source>
        <dbReference type="PROSITE" id="PS51722"/>
    </source>
</evidence>
<dbReference type="Pfam" id="PF00009">
    <property type="entry name" value="GTP_EFTU"/>
    <property type="match status" value="1"/>
</dbReference>
<evidence type="ECO:0000313" key="8">
    <source>
        <dbReference type="EMBL" id="MEQ2510014.1"/>
    </source>
</evidence>
<dbReference type="EMBL" id="JBBMFF010000106">
    <property type="protein sequence ID" value="MEQ2510014.1"/>
    <property type="molecule type" value="Genomic_DNA"/>
</dbReference>
<evidence type="ECO:0000256" key="6">
    <source>
        <dbReference type="SAM" id="MobiDB-lite"/>
    </source>
</evidence>
<dbReference type="PROSITE" id="PS51722">
    <property type="entry name" value="G_TR_2"/>
    <property type="match status" value="1"/>
</dbReference>
<dbReference type="CDD" id="cd03711">
    <property type="entry name" value="Tet_C"/>
    <property type="match status" value="1"/>
</dbReference>
<dbReference type="SUPFAM" id="SSF54211">
    <property type="entry name" value="Ribosomal protein S5 domain 2-like"/>
    <property type="match status" value="1"/>
</dbReference>
<feature type="region of interest" description="Disordered" evidence="6">
    <location>
        <begin position="852"/>
        <end position="877"/>
    </location>
</feature>
<keyword evidence="2" id="KW-0547">Nucleotide-binding</keyword>
<dbReference type="Pfam" id="PF03764">
    <property type="entry name" value="EFG_IV"/>
    <property type="match status" value="1"/>
</dbReference>
<evidence type="ECO:0000256" key="4">
    <source>
        <dbReference type="ARBA" id="ARBA00023134"/>
    </source>
</evidence>
<dbReference type="InterPro" id="IPR053905">
    <property type="entry name" value="EF-G-like_DII"/>
</dbReference>
<evidence type="ECO:0000256" key="3">
    <source>
        <dbReference type="ARBA" id="ARBA00022917"/>
    </source>
</evidence>
<keyword evidence="5" id="KW-0046">Antibiotic resistance</keyword>
<dbReference type="CDD" id="cd10912">
    <property type="entry name" value="PIN_YacP-like"/>
    <property type="match status" value="1"/>
</dbReference>
<keyword evidence="4" id="KW-0342">GTP-binding</keyword>
<dbReference type="InterPro" id="IPR005517">
    <property type="entry name" value="Transl_elong_EFG/EF2_IV"/>
</dbReference>
<dbReference type="Gene3D" id="3.40.50.300">
    <property type="entry name" value="P-loop containing nucleotide triphosphate hydrolases"/>
    <property type="match status" value="1"/>
</dbReference>
<dbReference type="InterPro" id="IPR009000">
    <property type="entry name" value="Transl_B-barrel_sf"/>
</dbReference>
<dbReference type="Pfam" id="PF05991">
    <property type="entry name" value="NYN_YacP"/>
    <property type="match status" value="1"/>
</dbReference>
<dbReference type="InterPro" id="IPR014721">
    <property type="entry name" value="Ribsml_uS5_D2-typ_fold_subgr"/>
</dbReference>
<dbReference type="InterPro" id="IPR010298">
    <property type="entry name" value="YacP-like"/>
</dbReference>
<dbReference type="Gene3D" id="3.30.70.870">
    <property type="entry name" value="Elongation Factor G (Translational Gtpase), domain 3"/>
    <property type="match status" value="1"/>
</dbReference>
<dbReference type="Gene3D" id="3.30.70.240">
    <property type="match status" value="1"/>
</dbReference>
<dbReference type="Proteomes" id="UP001491552">
    <property type="component" value="Unassembled WGS sequence"/>
</dbReference>
<dbReference type="InterPro" id="IPR005225">
    <property type="entry name" value="Small_GTP-bd"/>
</dbReference>
<dbReference type="Pfam" id="PF00679">
    <property type="entry name" value="EFG_C"/>
    <property type="match status" value="1"/>
</dbReference>
<gene>
    <name evidence="8" type="ORF">WMO66_01905</name>
</gene>
<dbReference type="InterPro" id="IPR035650">
    <property type="entry name" value="Tet_C"/>
</dbReference>
<dbReference type="Pfam" id="PF22042">
    <property type="entry name" value="EF-G_D2"/>
    <property type="match status" value="1"/>
</dbReference>
<comment type="function">
    <text evidence="1">Abolishes the inhibitory effect of tetracyclin on protein synthesis by a non-covalent modification of the ribosomes.</text>
</comment>
<dbReference type="InterPro" id="IPR027417">
    <property type="entry name" value="P-loop_NTPase"/>
</dbReference>
<keyword evidence="3" id="KW-0648">Protein biosynthesis</keyword>
<evidence type="ECO:0000256" key="1">
    <source>
        <dbReference type="ARBA" id="ARBA00003987"/>
    </source>
</evidence>
<feature type="domain" description="Tr-type G" evidence="7">
    <location>
        <begin position="8"/>
        <end position="228"/>
    </location>
</feature>
<dbReference type="PRINTS" id="PR00315">
    <property type="entry name" value="ELONGATNFCT"/>
</dbReference>
<dbReference type="NCBIfam" id="TIGR00231">
    <property type="entry name" value="small_GTP"/>
    <property type="match status" value="1"/>
</dbReference>
<dbReference type="PANTHER" id="PTHR43261:SF1">
    <property type="entry name" value="RIBOSOME-RELEASING FACTOR 2, MITOCHONDRIAL"/>
    <property type="match status" value="1"/>
</dbReference>
<proteinExistence type="predicted"/>
<feature type="compositionally biased region" description="Basic and acidic residues" evidence="6">
    <location>
        <begin position="865"/>
        <end position="877"/>
    </location>
</feature>
<dbReference type="SUPFAM" id="SSF50447">
    <property type="entry name" value="Translation proteins"/>
    <property type="match status" value="1"/>
</dbReference>
<dbReference type="RefSeq" id="WP_349134721.1">
    <property type="nucleotide sequence ID" value="NZ_JBBMFF010000106.1"/>
</dbReference>
<dbReference type="SUPFAM" id="SSF52540">
    <property type="entry name" value="P-loop containing nucleoside triphosphate hydrolases"/>
    <property type="match status" value="1"/>
</dbReference>
<dbReference type="Gene3D" id="3.30.230.10">
    <property type="match status" value="1"/>
</dbReference>
<protein>
    <submittedName>
        <fullName evidence="8">Translation factor GTPase family protein</fullName>
    </submittedName>
</protein>
<dbReference type="InterPro" id="IPR031157">
    <property type="entry name" value="G_TR_CS"/>
</dbReference>
<dbReference type="SUPFAM" id="SSF54980">
    <property type="entry name" value="EF-G C-terminal domain-like"/>
    <property type="match status" value="2"/>
</dbReference>
<name>A0ABV1G454_9FIRM</name>
<dbReference type="SMART" id="SM00838">
    <property type="entry name" value="EFG_C"/>
    <property type="match status" value="1"/>
</dbReference>